<keyword evidence="4 9" id="KW-0645">Protease</keyword>
<accession>A0A0B5D5E0</accession>
<dbReference type="InterPro" id="IPR035443">
    <property type="entry name" value="Herpes_virus_sf"/>
</dbReference>
<evidence type="ECO:0000256" key="8">
    <source>
        <dbReference type="ARBA" id="ARBA00023200"/>
    </source>
</evidence>
<dbReference type="EC" id="3.4.21.97" evidence="9"/>
<keyword evidence="3 9" id="KW-1188">Viral release from host cell</keyword>
<evidence type="ECO:0000256" key="5">
    <source>
        <dbReference type="ARBA" id="ARBA00022801"/>
    </source>
</evidence>
<dbReference type="InterPro" id="IPR001847">
    <property type="entry name" value="Peptidase_S21"/>
</dbReference>
<dbReference type="Pfam" id="PF00716">
    <property type="entry name" value="Peptidase_S21"/>
    <property type="match status" value="1"/>
</dbReference>
<comment type="function">
    <text evidence="9">Assembly protein: Plays a major role in capsid assembly. Acts as a scaffold protein by binding major capsid protein. Multimerizes in the nucleus such as major capsid protein forms the icosahedral T=16 capsid. Cleaved by assemblin after capsid completion. The cleavages products are evicted from the capsid before or during DNA packaging.</text>
</comment>
<evidence type="ECO:0000256" key="1">
    <source>
        <dbReference type="ARBA" id="ARBA00022553"/>
    </source>
</evidence>
<organism evidence="11 12">
    <name type="scientific">macacine gammaherpesvirus 12</name>
    <dbReference type="NCBI Taxonomy" id="2560571"/>
    <lineage>
        <taxon>Viruses</taxon>
        <taxon>Duplodnaviria</taxon>
        <taxon>Heunggongvirae</taxon>
        <taxon>Peploviricota</taxon>
        <taxon>Herviviricetes</taxon>
        <taxon>Herpesvirales</taxon>
        <taxon>Orthoherpesviridae</taxon>
        <taxon>Gammaherpesvirinae</taxon>
        <taxon>Rhadinovirus</taxon>
        <taxon>Rhadinovirus macacinegamma12</taxon>
    </lineage>
</organism>
<comment type="subunit">
    <molecule>Assembly protein</molecule>
    <text evidence="9">Homomultimer. Interacts with major capsid protein.</text>
</comment>
<evidence type="ECO:0000256" key="6">
    <source>
        <dbReference type="ARBA" id="ARBA00022825"/>
    </source>
</evidence>
<comment type="PTM">
    <text evidence="9">Capsid scaffolding protein: Capsid scaffolding protein is cleaved by assemblin after formation of the spherical procapsid. As a result, the capsid obtains its mature, icosahedral shape. Cleavages occur at two or more sites: release (R-site) and maturation (M-site).</text>
</comment>
<evidence type="ECO:0000313" key="11">
    <source>
        <dbReference type="EMBL" id="AJE29657.1"/>
    </source>
</evidence>
<dbReference type="GO" id="GO:0042025">
    <property type="term" value="C:host cell nucleus"/>
    <property type="evidence" value="ECO:0007669"/>
    <property type="project" value="UniProtKB-SubCell"/>
</dbReference>
<comment type="subcellular location">
    <molecule>Assemblin</molecule>
    <subcellularLocation>
        <location evidence="9">Host nucleus</location>
    </subcellularLocation>
</comment>
<feature type="active site" description="Charge relay system" evidence="9">
    <location>
        <position position="113"/>
    </location>
</feature>
<feature type="compositionally biased region" description="Polar residues" evidence="10">
    <location>
        <begin position="517"/>
        <end position="526"/>
    </location>
</feature>
<evidence type="ECO:0000256" key="7">
    <source>
        <dbReference type="ARBA" id="ARBA00022950"/>
    </source>
</evidence>
<dbReference type="HAMAP" id="MF_04008">
    <property type="entry name" value="HSV_SCAF"/>
    <property type="match status" value="1"/>
</dbReference>
<feature type="compositionally biased region" description="Polar residues" evidence="10">
    <location>
        <begin position="447"/>
        <end position="459"/>
    </location>
</feature>
<comment type="caution">
    <text evidence="9">Lacks conserved residue(s) required for the propagation of feature annotation.</text>
</comment>
<evidence type="ECO:0000256" key="4">
    <source>
        <dbReference type="ARBA" id="ARBA00022670"/>
    </source>
</evidence>
<feature type="region of interest" description="Interaction with major capsid protein" evidence="9">
    <location>
        <begin position="517"/>
        <end position="537"/>
    </location>
</feature>
<dbReference type="KEGG" id="vg:65099547"/>
<dbReference type="GO" id="GO:0006508">
    <property type="term" value="P:proteolysis"/>
    <property type="evidence" value="ECO:0007669"/>
    <property type="project" value="UniProtKB-KW"/>
</dbReference>
<feature type="region of interest" description="Disordered" evidence="10">
    <location>
        <begin position="390"/>
        <end position="419"/>
    </location>
</feature>
<feature type="compositionally biased region" description="Low complexity" evidence="10">
    <location>
        <begin position="392"/>
        <end position="401"/>
    </location>
</feature>
<evidence type="ECO:0000256" key="2">
    <source>
        <dbReference type="ARBA" id="ARBA00022562"/>
    </source>
</evidence>
<keyword evidence="7 9" id="KW-0118">Viral capsid assembly</keyword>
<evidence type="ECO:0000256" key="10">
    <source>
        <dbReference type="SAM" id="MobiDB-lite"/>
    </source>
</evidence>
<reference evidence="11 12" key="1">
    <citation type="submission" date="2018-02" db="EMBL/GenBank/DDBJ databases">
        <title>Complete genome sequence of MneRV2, the pig-tailed macaque RV2 rhadinovirus, and evolutionary relationship with rhesus macaque RRV and human herpesvirus 8/KSHV.</title>
        <authorList>
            <person name="Rose T.M."/>
            <person name="Bruce A.G."/>
        </authorList>
    </citation>
    <scope>NUCLEOTIDE SEQUENCE [LARGE SCALE GENOMIC DNA]</scope>
    <source>
        <strain evidence="11 12">J97167</strain>
    </source>
</reference>
<dbReference type="SUPFAM" id="SSF50789">
    <property type="entry name" value="Herpes virus serine proteinase, assemblin"/>
    <property type="match status" value="1"/>
</dbReference>
<evidence type="ECO:0000256" key="9">
    <source>
        <dbReference type="HAMAP-Rule" id="MF_04008"/>
    </source>
</evidence>
<sequence>MTPVYVGGYVDVVSLPKIEKDLYLEPSLVATLLPYTDPLPINIEHVPEAHVGHTIGLFQVTHGIFCVGALTSPEFLALASRLAGDSRASQIQPHPMPREPLLEMLHTWLPELSLSSLHPDELRNPGHPPAFQHVSLCALGRRRGSIAVYGPDPTWVVSKFDSLTREEVEKITSQCLNLCERQVTPPEFAAPIETLMAKAIDASFIRDRADLLKTDKGVARVARSTYLKASQSPSAQHCGNHDAQTMSALPEDNITIPKSTFLTMVQSSLDHMRNQGPRAYGAMPPSMPATAAYPSWIPPPELTVPSYAPPVAPPFPFQSAYATPTAPYAPAYYSPTYGYVPGPSRHQKRKRDAELSEEPVFPGEEVGIHRDVLALSKNILDMQADLRDLKRAASQSSGAQDADQRPQHPPVPFSPMQNYSSVPYPAYQPHWYPGTDPQFHVQQKLYQSAPGAQQTTQPSLHPAINPAGVAAPPVAPIPPAQEQAASNAIPASSAPRAGPCQPLDPEGGQSARPPVEASTQPAPVSQIQKMFCEELLK</sequence>
<name>A0A0B5D5E0_9GAMA</name>
<dbReference type="EMBL" id="KP265674">
    <property type="protein sequence ID" value="AJE29657.1"/>
    <property type="molecule type" value="Genomic_DNA"/>
</dbReference>
<dbReference type="Gene3D" id="3.20.16.10">
    <property type="entry name" value="Herpesvirus/Caudovirus protease domain"/>
    <property type="match status" value="1"/>
</dbReference>
<comment type="function">
    <text evidence="9">Capsid scaffolding protein: Acts as a scaffold protein by binding major capsid protein in the cytoplasm, inducing the nuclear localization of both proteins. Multimerizes in the nucleus such as major capsid protein forms the icosahedral T=16 capsid. Autocatalytic cleavage releases the assembly protein, and subsequently abolishes interaction with major capsid protein. Cleavages products are evicted from the capsid before or during DNA packaging.</text>
</comment>
<keyword evidence="2 9" id="KW-1048">Host nucleus</keyword>
<feature type="chain" id="PRO_5023342847" description="Capsid scaffolding protein" evidence="9">
    <location>
        <begin position="1"/>
        <end position="537"/>
    </location>
</feature>
<protein>
    <recommendedName>
        <fullName evidence="9">Capsid scaffolding protein</fullName>
    </recommendedName>
    <alternativeName>
        <fullName evidence="9">Protease precursor</fullName>
        <shortName evidence="9">pPR</shortName>
    </alternativeName>
    <component>
        <recommendedName>
            <fullName evidence="9">Assemblin</fullName>
            <ecNumber evidence="9">3.4.21.97</ecNumber>
        </recommendedName>
        <alternativeName>
            <fullName evidence="9">Protease</fullName>
            <shortName evidence="9">Pr</shortName>
        </alternativeName>
    </component>
    <component>
        <recommendedName>
            <fullName evidence="9">Assembly protein</fullName>
            <shortName evidence="9">AP</shortName>
        </recommendedName>
        <alternativeName>
            <fullName evidence="9">Capsid assembly protein</fullName>
        </alternativeName>
    </component>
</protein>
<comment type="function">
    <text evidence="9">Assemblin: Protease that plays an essential role in virion assembly within the nucleus. Catalyzes the cleavage of the assembly protein after formation of the spherical procapsid. By that cleavage, the capsid matures and gains its icosahedral shape. The cleavage sites seem to include -Ala-Ser-, -Ala-Ala-, as well as Ala-Thr bonds. Assemblin and cleavages products are evicted from the capsid before or during DNA packaging.</text>
</comment>
<comment type="subunit">
    <molecule>Assemblin</molecule>
    <text evidence="9">Exists in a monomer-dimer equilibrium with the dimer being the active species.</text>
</comment>
<gene>
    <name evidence="11" type="primary">ORF17</name>
</gene>
<feature type="chain" id="PRO_5023342848" description="Assemblin" evidence="9">
    <location>
        <begin position="1"/>
        <end position="229"/>
    </location>
</feature>
<keyword evidence="1 9" id="KW-0597">Phosphoprotein</keyword>
<evidence type="ECO:0000313" key="12">
    <source>
        <dbReference type="Proteomes" id="UP000297089"/>
    </source>
</evidence>
<comment type="similarity">
    <text evidence="9">Belongs to the herpesviridae capsid scaffolding protein family.</text>
</comment>
<dbReference type="PRINTS" id="PR00236">
    <property type="entry name" value="HSVCAPSIDP40"/>
</dbReference>
<dbReference type="GO" id="GO:0004252">
    <property type="term" value="F:serine-type endopeptidase activity"/>
    <property type="evidence" value="ECO:0007669"/>
    <property type="project" value="UniProtKB-UniRule"/>
</dbReference>
<dbReference type="Proteomes" id="UP000297089">
    <property type="component" value="Segment"/>
</dbReference>
<dbReference type="GO" id="GO:0019076">
    <property type="term" value="P:viral release from host cell"/>
    <property type="evidence" value="ECO:0007669"/>
    <property type="project" value="UniProtKB-UniRule"/>
</dbReference>
<comment type="subcellular location">
    <molecule>Assembly protein</molecule>
    <subcellularLocation>
        <location evidence="9">Host nucleus</location>
    </subcellularLocation>
</comment>
<keyword evidence="8 9" id="KW-1035">Host cytoplasm</keyword>
<comment type="domain">
    <text evidence="9">Region of interaction between pPR and pAP is called Amino conserved domain (ACD). The region of interaction with major capsid protein is called carboxyl conserved domain (CCD).</text>
</comment>
<feature type="compositionally biased region" description="Low complexity" evidence="10">
    <location>
        <begin position="480"/>
        <end position="497"/>
    </location>
</feature>
<dbReference type="GO" id="GO:0030430">
    <property type="term" value="C:host cell cytoplasm"/>
    <property type="evidence" value="ECO:0007669"/>
    <property type="project" value="UniProtKB-SubCell"/>
</dbReference>
<dbReference type="GO" id="GO:0042802">
    <property type="term" value="F:identical protein binding"/>
    <property type="evidence" value="ECO:0007669"/>
    <property type="project" value="UniProtKB-UniRule"/>
</dbReference>
<dbReference type="GO" id="GO:0039708">
    <property type="term" value="P:nuclear capsid assembly"/>
    <property type="evidence" value="ECO:0007669"/>
    <property type="project" value="UniProtKB-ARBA"/>
</dbReference>
<feature type="chain" id="PRO_5023342849" description="Assembly protein" evidence="9">
    <location>
        <begin position="230"/>
        <end position="537"/>
    </location>
</feature>
<comment type="subunit">
    <molecule>Capsid scaffolding protein</molecule>
    <text evidence="9">Homomultimer. Interacts with major capsid protein.</text>
</comment>
<feature type="compositionally biased region" description="Low complexity" evidence="10">
    <location>
        <begin position="462"/>
        <end position="472"/>
    </location>
</feature>
<keyword evidence="5 9" id="KW-0378">Hydrolase</keyword>
<comment type="catalytic activity">
    <reaction evidence="9">
        <text>Cleaves -Ala-|-Ser- and -Ala-|-Ala- bonds in the scaffold protein.</text>
        <dbReference type="EC" id="3.4.21.97"/>
    </reaction>
</comment>
<feature type="site" description="Cleavage; by assemblin; Release site" evidence="9">
    <location>
        <begin position="229"/>
        <end position="230"/>
    </location>
</feature>
<feature type="active site" description="Charge relay system" evidence="9">
    <location>
        <position position="133"/>
    </location>
</feature>
<proteinExistence type="inferred from homology"/>
<keyword evidence="6 9" id="KW-0720">Serine protease</keyword>
<evidence type="ECO:0000256" key="3">
    <source>
        <dbReference type="ARBA" id="ARBA00022612"/>
    </source>
</evidence>
<keyword evidence="12" id="KW-1185">Reference proteome</keyword>
<feature type="region of interest" description="Disordered" evidence="10">
    <location>
        <begin position="447"/>
        <end position="526"/>
    </location>
</feature>
<feature type="active site" description="Charge relay system" evidence="9">
    <location>
        <position position="45"/>
    </location>
</feature>
<comment type="subcellular location">
    <molecule>Capsid scaffolding protein</molecule>
    <subcellularLocation>
        <location evidence="9">Host cytoplasm</location>
    </subcellularLocation>
</comment>